<evidence type="ECO:0000256" key="4">
    <source>
        <dbReference type="ARBA" id="ARBA00022840"/>
    </source>
</evidence>
<evidence type="ECO:0000256" key="6">
    <source>
        <dbReference type="SAM" id="MobiDB-lite"/>
    </source>
</evidence>
<sequence>MSFAPTRPGDPAAVGAFRIVGRIGSGGMGTVYAGAARRGGYAAVKVIRADLAEDPALRARFTREVRLLRRVRSRTVPAFVASGVDGGNPWLATEFVPGRTLSDHVRRHGPLTGPPLDGLAVGTAEALRAVHAAGIVHRDLKPGNVILSPDGPKVLDFGISRALDETALTRTGGLFGTPGWISPETLRGSPPSPAADVFAWGALVAHAASGKPPFGTGPADALVYRVLREEPDLSAVPARMLPLVASALDKDPARRPTASQLVSSLTGSPPGLTSDEVAASVGRVLDRSWLEVGAAVPAAPRPPRSRALLAAGAALLLVSAVVAGGVAARVIATEPGGASSPGGAAEPGDEPARDGADAEAHVGWTRSDVSMEGHNVEWWTQSRTGVDLVVAPAGAAPGDRPSFAASPDSFESSFSMSVDSVDASPGGVRFSFTVDRMEVDLGGDVPSMLAVTAGEEPLAPSEVEAGGEVGAGSTFALTFDGAPEQGLLVLASPDYVPNVSGIPPTGLCYDAPARTLSSYAPSCDEGSATG</sequence>
<evidence type="ECO:0000256" key="5">
    <source>
        <dbReference type="PROSITE-ProRule" id="PRU10141"/>
    </source>
</evidence>
<evidence type="ECO:0000256" key="2">
    <source>
        <dbReference type="ARBA" id="ARBA00022741"/>
    </source>
</evidence>
<accession>A0ABU7K2G2</accession>
<name>A0ABU7K2G2_9ACTN</name>
<evidence type="ECO:0000259" key="7">
    <source>
        <dbReference type="PROSITE" id="PS50011"/>
    </source>
</evidence>
<dbReference type="EC" id="2.7.11.1" evidence="8"/>
<dbReference type="InterPro" id="IPR008271">
    <property type="entry name" value="Ser/Thr_kinase_AS"/>
</dbReference>
<comment type="caution">
    <text evidence="8">The sequence shown here is derived from an EMBL/GenBank/DDBJ whole genome shotgun (WGS) entry which is preliminary data.</text>
</comment>
<organism evidence="8 9">
    <name type="scientific">Nocardiopsis codii</name>
    <dbReference type="NCBI Taxonomy" id="3065942"/>
    <lineage>
        <taxon>Bacteria</taxon>
        <taxon>Bacillati</taxon>
        <taxon>Actinomycetota</taxon>
        <taxon>Actinomycetes</taxon>
        <taxon>Streptosporangiales</taxon>
        <taxon>Nocardiopsidaceae</taxon>
        <taxon>Nocardiopsis</taxon>
    </lineage>
</organism>
<dbReference type="SMART" id="SM00220">
    <property type="entry name" value="S_TKc"/>
    <property type="match status" value="1"/>
</dbReference>
<keyword evidence="4 5" id="KW-0067">ATP-binding</keyword>
<dbReference type="PANTHER" id="PTHR43289">
    <property type="entry name" value="MITOGEN-ACTIVATED PROTEIN KINASE KINASE KINASE 20-RELATED"/>
    <property type="match status" value="1"/>
</dbReference>
<gene>
    <name evidence="8" type="ORF">Q8791_03785</name>
</gene>
<dbReference type="Gene3D" id="1.10.510.10">
    <property type="entry name" value="Transferase(Phosphotransferase) domain 1"/>
    <property type="match status" value="1"/>
</dbReference>
<feature type="region of interest" description="Disordered" evidence="6">
    <location>
        <begin position="333"/>
        <end position="358"/>
    </location>
</feature>
<dbReference type="SUPFAM" id="SSF56112">
    <property type="entry name" value="Protein kinase-like (PK-like)"/>
    <property type="match status" value="1"/>
</dbReference>
<feature type="compositionally biased region" description="Polar residues" evidence="6">
    <location>
        <begin position="257"/>
        <end position="267"/>
    </location>
</feature>
<keyword evidence="3 8" id="KW-0418">Kinase</keyword>
<feature type="region of interest" description="Disordered" evidence="6">
    <location>
        <begin position="255"/>
        <end position="274"/>
    </location>
</feature>
<dbReference type="PROSITE" id="PS00108">
    <property type="entry name" value="PROTEIN_KINASE_ST"/>
    <property type="match status" value="1"/>
</dbReference>
<dbReference type="EMBL" id="JAUZMY010000002">
    <property type="protein sequence ID" value="MEE2036340.1"/>
    <property type="molecule type" value="Genomic_DNA"/>
</dbReference>
<keyword evidence="1 8" id="KW-0808">Transferase</keyword>
<feature type="compositionally biased region" description="Low complexity" evidence="6">
    <location>
        <begin position="333"/>
        <end position="346"/>
    </location>
</feature>
<dbReference type="Pfam" id="PF00069">
    <property type="entry name" value="Pkinase"/>
    <property type="match status" value="1"/>
</dbReference>
<feature type="domain" description="Protein kinase" evidence="7">
    <location>
        <begin position="17"/>
        <end position="272"/>
    </location>
</feature>
<dbReference type="InterPro" id="IPR017441">
    <property type="entry name" value="Protein_kinase_ATP_BS"/>
</dbReference>
<dbReference type="InterPro" id="IPR011009">
    <property type="entry name" value="Kinase-like_dom_sf"/>
</dbReference>
<evidence type="ECO:0000313" key="8">
    <source>
        <dbReference type="EMBL" id="MEE2036340.1"/>
    </source>
</evidence>
<evidence type="ECO:0000256" key="1">
    <source>
        <dbReference type="ARBA" id="ARBA00022679"/>
    </source>
</evidence>
<dbReference type="RefSeq" id="WP_330090122.1">
    <property type="nucleotide sequence ID" value="NZ_JAUZMY010000002.1"/>
</dbReference>
<dbReference type="CDD" id="cd14014">
    <property type="entry name" value="STKc_PknB_like"/>
    <property type="match status" value="1"/>
</dbReference>
<feature type="binding site" evidence="5">
    <location>
        <position position="45"/>
    </location>
    <ligand>
        <name>ATP</name>
        <dbReference type="ChEBI" id="CHEBI:30616"/>
    </ligand>
</feature>
<dbReference type="PROSITE" id="PS00107">
    <property type="entry name" value="PROTEIN_KINASE_ATP"/>
    <property type="match status" value="1"/>
</dbReference>
<reference evidence="8 9" key="1">
    <citation type="submission" date="2023-08" db="EMBL/GenBank/DDBJ databases">
        <authorList>
            <person name="Girao M."/>
            <person name="Carvalho M.F."/>
        </authorList>
    </citation>
    <scope>NUCLEOTIDE SEQUENCE [LARGE SCALE GENOMIC DNA]</scope>
    <source>
        <strain evidence="8 9">CT-R113</strain>
    </source>
</reference>
<dbReference type="Proteomes" id="UP001356095">
    <property type="component" value="Unassembled WGS sequence"/>
</dbReference>
<keyword evidence="2 5" id="KW-0547">Nucleotide-binding</keyword>
<dbReference type="Gene3D" id="3.30.200.20">
    <property type="entry name" value="Phosphorylase Kinase, domain 1"/>
    <property type="match status" value="1"/>
</dbReference>
<protein>
    <submittedName>
        <fullName evidence="8">Serine/threonine-protein kinase</fullName>
        <ecNumber evidence="8">2.7.11.1</ecNumber>
    </submittedName>
</protein>
<evidence type="ECO:0000313" key="9">
    <source>
        <dbReference type="Proteomes" id="UP001356095"/>
    </source>
</evidence>
<proteinExistence type="predicted"/>
<evidence type="ECO:0000256" key="3">
    <source>
        <dbReference type="ARBA" id="ARBA00022777"/>
    </source>
</evidence>
<keyword evidence="9" id="KW-1185">Reference proteome</keyword>
<dbReference type="InterPro" id="IPR000719">
    <property type="entry name" value="Prot_kinase_dom"/>
</dbReference>
<dbReference type="PANTHER" id="PTHR43289:SF34">
    <property type="entry name" value="SERINE_THREONINE-PROTEIN KINASE YBDM-RELATED"/>
    <property type="match status" value="1"/>
</dbReference>
<dbReference type="PROSITE" id="PS50011">
    <property type="entry name" value="PROTEIN_KINASE_DOM"/>
    <property type="match status" value="1"/>
</dbReference>
<dbReference type="GO" id="GO:0004674">
    <property type="term" value="F:protein serine/threonine kinase activity"/>
    <property type="evidence" value="ECO:0007669"/>
    <property type="project" value="UniProtKB-EC"/>
</dbReference>